<organism evidence="2 3">
    <name type="scientific">Nonomuraea wenchangensis</name>
    <dbReference type="NCBI Taxonomy" id="568860"/>
    <lineage>
        <taxon>Bacteria</taxon>
        <taxon>Bacillati</taxon>
        <taxon>Actinomycetota</taxon>
        <taxon>Actinomycetes</taxon>
        <taxon>Streptosporangiales</taxon>
        <taxon>Streptosporangiaceae</taxon>
        <taxon>Nonomuraea</taxon>
    </lineage>
</organism>
<evidence type="ECO:0000256" key="1">
    <source>
        <dbReference type="SAM" id="SignalP"/>
    </source>
</evidence>
<dbReference type="EMBL" id="FOHX01000004">
    <property type="protein sequence ID" value="SET86909.1"/>
    <property type="molecule type" value="Genomic_DNA"/>
</dbReference>
<keyword evidence="3" id="KW-1185">Reference proteome</keyword>
<name>A0A1I0HS60_9ACTN</name>
<gene>
    <name evidence="2" type="ORF">SAMN05421811_104473</name>
</gene>
<accession>A0A1I0HS60</accession>
<dbReference type="OrthoDB" id="3486991at2"/>
<evidence type="ECO:0000313" key="3">
    <source>
        <dbReference type="Proteomes" id="UP000199361"/>
    </source>
</evidence>
<keyword evidence="1" id="KW-0732">Signal</keyword>
<proteinExistence type="predicted"/>
<evidence type="ECO:0000313" key="2">
    <source>
        <dbReference type="EMBL" id="SET86909.1"/>
    </source>
</evidence>
<feature type="signal peptide" evidence="1">
    <location>
        <begin position="1"/>
        <end position="25"/>
    </location>
</feature>
<sequence>MRHASFALALATTGLALATAAPALAAPAAQSAASTATTVSAMASWRTLRHEALPPQKGYFSTHTWNRPAGARVMQVKARCWGNDSNLKVNLWFLRKWGAGEKIAKSGRWRCNGKYGIVRISNAGHSLYWATFSLSKKHTVEYWVQYYK</sequence>
<protein>
    <submittedName>
        <fullName evidence="2">Uncharacterized protein</fullName>
    </submittedName>
</protein>
<reference evidence="2 3" key="1">
    <citation type="submission" date="2016-10" db="EMBL/GenBank/DDBJ databases">
        <authorList>
            <person name="de Groot N.N."/>
        </authorList>
    </citation>
    <scope>NUCLEOTIDE SEQUENCE [LARGE SCALE GENOMIC DNA]</scope>
    <source>
        <strain evidence="2 3">CGMCC 4.5598</strain>
    </source>
</reference>
<dbReference type="RefSeq" id="WP_091081533.1">
    <property type="nucleotide sequence ID" value="NZ_FOHX01000004.1"/>
</dbReference>
<dbReference type="Proteomes" id="UP000199361">
    <property type="component" value="Unassembled WGS sequence"/>
</dbReference>
<dbReference type="AlphaFoldDB" id="A0A1I0HS60"/>
<feature type="chain" id="PRO_5011577327" evidence="1">
    <location>
        <begin position="26"/>
        <end position="148"/>
    </location>
</feature>